<sequence>MKAIGYPFLLTGIGMLAATFFTYTNTNTFLKDAIKTEGTVIELIRSQSDDSVTYQPVVVFVSQEGEEIEFTSPSGSNPPSYSKGQAVEIFYLPNNPQKAEINEFFSLWGLPTILGALGSIFSTVGTGLLVVPMIKEREEKYLRQQGTPIEAKFKSIDVDTTVSVNGNHPFRIMTQWQNPSTTEIHVFKSSCLWYDPSEFMTGDSITVFIERENPKKYFVDLSFLPKLAE</sequence>
<reference evidence="3 4" key="1">
    <citation type="submission" date="2022-04" db="EMBL/GenBank/DDBJ databases">
        <title>Positive selection, recombination, and allopatry shape intraspecific diversity of widespread and dominant cyanobacteria.</title>
        <authorList>
            <person name="Wei J."/>
            <person name="Shu W."/>
            <person name="Hu C."/>
        </authorList>
    </citation>
    <scope>NUCLEOTIDE SEQUENCE [LARGE SCALE GENOMIC DNA]</scope>
    <source>
        <strain evidence="3 4">DQ-A4</strain>
    </source>
</reference>
<keyword evidence="1" id="KW-0812">Transmembrane</keyword>
<dbReference type="EMBL" id="JAMPKX010000003">
    <property type="protein sequence ID" value="MEP0947230.1"/>
    <property type="molecule type" value="Genomic_DNA"/>
</dbReference>
<organism evidence="3 4">
    <name type="scientific">Leptolyngbya subtilissima DQ-A4</name>
    <dbReference type="NCBI Taxonomy" id="2933933"/>
    <lineage>
        <taxon>Bacteria</taxon>
        <taxon>Bacillati</taxon>
        <taxon>Cyanobacteriota</taxon>
        <taxon>Cyanophyceae</taxon>
        <taxon>Leptolyngbyales</taxon>
        <taxon>Leptolyngbyaceae</taxon>
        <taxon>Leptolyngbya group</taxon>
        <taxon>Leptolyngbya</taxon>
    </lineage>
</organism>
<evidence type="ECO:0000256" key="1">
    <source>
        <dbReference type="SAM" id="Phobius"/>
    </source>
</evidence>
<keyword evidence="1" id="KW-0472">Membrane</keyword>
<dbReference type="InterPro" id="IPR021994">
    <property type="entry name" value="DUF3592"/>
</dbReference>
<evidence type="ECO:0000313" key="4">
    <source>
        <dbReference type="Proteomes" id="UP001482513"/>
    </source>
</evidence>
<keyword evidence="1" id="KW-1133">Transmembrane helix</keyword>
<dbReference type="Pfam" id="PF12158">
    <property type="entry name" value="DUF3592"/>
    <property type="match status" value="1"/>
</dbReference>
<feature type="transmembrane region" description="Helical" evidence="1">
    <location>
        <begin position="7"/>
        <end position="24"/>
    </location>
</feature>
<dbReference type="Proteomes" id="UP001482513">
    <property type="component" value="Unassembled WGS sequence"/>
</dbReference>
<name>A0ABV0K374_9CYAN</name>
<proteinExistence type="predicted"/>
<feature type="domain" description="DUF3592" evidence="2">
    <location>
        <begin position="36"/>
        <end position="104"/>
    </location>
</feature>
<comment type="caution">
    <text evidence="3">The sequence shown here is derived from an EMBL/GenBank/DDBJ whole genome shotgun (WGS) entry which is preliminary data.</text>
</comment>
<keyword evidence="4" id="KW-1185">Reference proteome</keyword>
<evidence type="ECO:0000313" key="3">
    <source>
        <dbReference type="EMBL" id="MEP0947230.1"/>
    </source>
</evidence>
<protein>
    <submittedName>
        <fullName evidence="3">DUF3592 domain-containing protein</fullName>
    </submittedName>
</protein>
<gene>
    <name evidence="3" type="ORF">NC992_10140</name>
</gene>
<evidence type="ECO:0000259" key="2">
    <source>
        <dbReference type="Pfam" id="PF12158"/>
    </source>
</evidence>
<feature type="transmembrane region" description="Helical" evidence="1">
    <location>
        <begin position="113"/>
        <end position="134"/>
    </location>
</feature>
<accession>A0ABV0K374</accession>